<dbReference type="InterPro" id="IPR036291">
    <property type="entry name" value="NAD(P)-bd_dom_sf"/>
</dbReference>
<accession>A0A1G9ZDJ6</accession>
<dbReference type="Gene3D" id="3.90.25.10">
    <property type="entry name" value="UDP-galactose 4-epimerase, domain 1"/>
    <property type="match status" value="1"/>
</dbReference>
<dbReference type="AlphaFoldDB" id="A0A1G9ZDJ6"/>
<dbReference type="SUPFAM" id="SSF51735">
    <property type="entry name" value="NAD(P)-binding Rossmann-fold domains"/>
    <property type="match status" value="1"/>
</dbReference>
<dbReference type="Gene3D" id="3.40.50.720">
    <property type="entry name" value="NAD(P)-binding Rossmann-like Domain"/>
    <property type="match status" value="1"/>
</dbReference>
<evidence type="ECO:0000313" key="2">
    <source>
        <dbReference type="EMBL" id="SDN19284.1"/>
    </source>
</evidence>
<dbReference type="RefSeq" id="WP_090015274.1">
    <property type="nucleotide sequence ID" value="NZ_FNET01000039.1"/>
</dbReference>
<feature type="domain" description="NAD(P)-binding" evidence="1">
    <location>
        <begin position="6"/>
        <end position="179"/>
    </location>
</feature>
<dbReference type="Pfam" id="PF13460">
    <property type="entry name" value="NAD_binding_10"/>
    <property type="match status" value="1"/>
</dbReference>
<dbReference type="EMBL" id="FNET01000039">
    <property type="protein sequence ID" value="SDN19284.1"/>
    <property type="molecule type" value="Genomic_DNA"/>
</dbReference>
<dbReference type="InterPro" id="IPR016040">
    <property type="entry name" value="NAD(P)-bd_dom"/>
</dbReference>
<name>A0A1G9ZDJ6_9PSEU</name>
<evidence type="ECO:0000313" key="3">
    <source>
        <dbReference type="Proteomes" id="UP000199682"/>
    </source>
</evidence>
<dbReference type="PANTHER" id="PTHR43162:SF1">
    <property type="entry name" value="PRESTALK A DIFFERENTIATION PROTEIN A"/>
    <property type="match status" value="1"/>
</dbReference>
<sequence>MIVVTGATGNIGRPLTRALAESGEQVTAVSRHAAEVPDGAKHVVADLADPKSLEPALAGAKALFLLLSGDLHAADASPADIIVQARANGVRRIVLLSTLGVVTRPFGSTRVAMRELEDVVRSSGLDWSILQPGGFASNALWWAESVRANRTVAAPFGDTGVPILDPADIAEVAAACLTDDRHNGALYELTGPEVITPREQTAAIAAALGEPVRFHELTRAEAKAGMEQLMPGELADDTLDILSSPTPHELRVSPDVEAALGRAPRSFADWAARNVEAFR</sequence>
<evidence type="ECO:0000259" key="1">
    <source>
        <dbReference type="Pfam" id="PF13460"/>
    </source>
</evidence>
<protein>
    <submittedName>
        <fullName evidence="2">Uncharacterized conserved protein YbjT, contains NAD(P)-binding and DUF2867 domains</fullName>
    </submittedName>
</protein>
<dbReference type="Proteomes" id="UP000199682">
    <property type="component" value="Unassembled WGS sequence"/>
</dbReference>
<organism evidence="2 3">
    <name type="scientific">Lentzea albidocapillata subsp. violacea</name>
    <dbReference type="NCBI Taxonomy" id="128104"/>
    <lineage>
        <taxon>Bacteria</taxon>
        <taxon>Bacillati</taxon>
        <taxon>Actinomycetota</taxon>
        <taxon>Actinomycetes</taxon>
        <taxon>Pseudonocardiales</taxon>
        <taxon>Pseudonocardiaceae</taxon>
        <taxon>Lentzea</taxon>
    </lineage>
</organism>
<dbReference type="InterPro" id="IPR051604">
    <property type="entry name" value="Ergot_Alk_Oxidoreductase"/>
</dbReference>
<gene>
    <name evidence="2" type="ORF">SAMN04488074_1395</name>
</gene>
<reference evidence="3" key="1">
    <citation type="submission" date="2016-10" db="EMBL/GenBank/DDBJ databases">
        <authorList>
            <person name="Varghese N."/>
            <person name="Submissions S."/>
        </authorList>
    </citation>
    <scope>NUCLEOTIDE SEQUENCE [LARGE SCALE GENOMIC DNA]</scope>
    <source>
        <strain evidence="3">DSM 44796</strain>
    </source>
</reference>
<proteinExistence type="predicted"/>
<dbReference type="PANTHER" id="PTHR43162">
    <property type="match status" value="1"/>
</dbReference>